<keyword evidence="5 6" id="KW-0472">Membrane</keyword>
<dbReference type="EMBL" id="DF196781">
    <property type="protein sequence ID" value="GAC75473.1"/>
    <property type="molecule type" value="Genomic_DNA"/>
</dbReference>
<accession>M9MEN5</accession>
<dbReference type="PANTHER" id="PTHR11266">
    <property type="entry name" value="PEROXISOMAL MEMBRANE PROTEIN 2, PXMP2 MPV17"/>
    <property type="match status" value="1"/>
</dbReference>
<reference evidence="8" key="1">
    <citation type="journal article" date="2013" name="Genome Announc.">
        <title>Genome sequence of the basidiomycetous yeast Pseudozyma antarctica T-34, a producer of the glycolipid biosurfactants mannosylerythritol lipids.</title>
        <authorList>
            <person name="Morita T."/>
            <person name="Koike H."/>
            <person name="Koyama Y."/>
            <person name="Hagiwara H."/>
            <person name="Ito E."/>
            <person name="Fukuoka T."/>
            <person name="Imura T."/>
            <person name="Machida M."/>
            <person name="Kitamoto D."/>
        </authorList>
    </citation>
    <scope>NUCLEOTIDE SEQUENCE [LARGE SCALE GENOMIC DNA]</scope>
    <source>
        <strain evidence="8">T-34</strain>
    </source>
</reference>
<keyword evidence="4 6" id="KW-1133">Transmembrane helix</keyword>
<evidence type="ECO:0000256" key="2">
    <source>
        <dbReference type="ARBA" id="ARBA00006824"/>
    </source>
</evidence>
<evidence type="ECO:0000313" key="8">
    <source>
        <dbReference type="Proteomes" id="UP000011976"/>
    </source>
</evidence>
<dbReference type="GO" id="GO:0016020">
    <property type="term" value="C:membrane"/>
    <property type="evidence" value="ECO:0007669"/>
    <property type="project" value="UniProtKB-SubCell"/>
</dbReference>
<feature type="transmembrane region" description="Helical" evidence="6">
    <location>
        <begin position="116"/>
        <end position="137"/>
    </location>
</feature>
<evidence type="ECO:0000256" key="5">
    <source>
        <dbReference type="ARBA" id="ARBA00023136"/>
    </source>
</evidence>
<sequence length="185" mass="20632">MSSTLPRKCITSAVIFASGDALSQHAFERRAWSAHDYSRSARIAVHGGVVFAPIMHNWFRLIRCIMLPNKAAQAVARVAADQLIGGPFFPAIFFTSLTLLEGGSLQQVRERLKRSWFRTWCIGFLVFTPASAINMTLIPPQNSVLFVSLVSLNWNAYLSYTHNRHKELIDGRQAIQEAAANQQTG</sequence>
<dbReference type="InterPro" id="IPR007248">
    <property type="entry name" value="Mpv17_PMP22"/>
</dbReference>
<evidence type="ECO:0000256" key="1">
    <source>
        <dbReference type="ARBA" id="ARBA00004141"/>
    </source>
</evidence>
<gene>
    <name evidence="7" type="ORF">PANT_15d00090</name>
</gene>
<evidence type="ECO:0000256" key="6">
    <source>
        <dbReference type="RuleBase" id="RU363053"/>
    </source>
</evidence>
<dbReference type="Pfam" id="PF04117">
    <property type="entry name" value="Mpv17_PMP22"/>
    <property type="match status" value="1"/>
</dbReference>
<evidence type="ECO:0000256" key="4">
    <source>
        <dbReference type="ARBA" id="ARBA00022989"/>
    </source>
</evidence>
<dbReference type="PANTHER" id="PTHR11266:SF17">
    <property type="entry name" value="PROTEIN MPV17"/>
    <property type="match status" value="1"/>
</dbReference>
<proteinExistence type="inferred from homology"/>
<dbReference type="STRING" id="1151754.M9MEN5"/>
<dbReference type="Proteomes" id="UP000011976">
    <property type="component" value="Unassembled WGS sequence"/>
</dbReference>
<keyword evidence="3 6" id="KW-0812">Transmembrane</keyword>
<evidence type="ECO:0000256" key="3">
    <source>
        <dbReference type="ARBA" id="ARBA00022692"/>
    </source>
</evidence>
<comment type="caution">
    <text evidence="6">Lacks conserved residue(s) required for the propagation of feature annotation.</text>
</comment>
<protein>
    <submittedName>
        <fullName evidence="7">Uncharacterized protein</fullName>
    </submittedName>
</protein>
<dbReference type="GO" id="GO:0005739">
    <property type="term" value="C:mitochondrion"/>
    <property type="evidence" value="ECO:0007669"/>
    <property type="project" value="TreeGrafter"/>
</dbReference>
<comment type="similarity">
    <text evidence="2 6">Belongs to the peroxisomal membrane protein PXMP2/4 family.</text>
</comment>
<evidence type="ECO:0000313" key="7">
    <source>
        <dbReference type="EMBL" id="GAC75473.1"/>
    </source>
</evidence>
<comment type="subcellular location">
    <subcellularLocation>
        <location evidence="1">Membrane</location>
        <topology evidence="1">Multi-pass membrane protein</topology>
    </subcellularLocation>
</comment>
<name>M9MEN5_PSEA3</name>
<organism evidence="7 8">
    <name type="scientific">Pseudozyma antarctica (strain T-34)</name>
    <name type="common">Yeast</name>
    <name type="synonym">Candida antarctica</name>
    <dbReference type="NCBI Taxonomy" id="1151754"/>
    <lineage>
        <taxon>Eukaryota</taxon>
        <taxon>Fungi</taxon>
        <taxon>Dikarya</taxon>
        <taxon>Basidiomycota</taxon>
        <taxon>Ustilaginomycotina</taxon>
        <taxon>Ustilaginomycetes</taxon>
        <taxon>Ustilaginales</taxon>
        <taxon>Ustilaginaceae</taxon>
        <taxon>Moesziomyces</taxon>
    </lineage>
</organism>
<dbReference type="AlphaFoldDB" id="M9MEN5"/>